<dbReference type="NCBIfam" id="TIGR00254">
    <property type="entry name" value="GGDEF"/>
    <property type="match status" value="1"/>
</dbReference>
<evidence type="ECO:0000256" key="4">
    <source>
        <dbReference type="SAM" id="Phobius"/>
    </source>
</evidence>
<dbReference type="InterPro" id="IPR050469">
    <property type="entry name" value="Diguanylate_Cyclase"/>
</dbReference>
<evidence type="ECO:0000313" key="7">
    <source>
        <dbReference type="Proteomes" id="UP001185659"/>
    </source>
</evidence>
<comment type="caution">
    <text evidence="6">The sequence shown here is derived from an EMBL/GenBank/DDBJ whole genome shotgun (WGS) entry which is preliminary data.</text>
</comment>
<dbReference type="CDD" id="cd01949">
    <property type="entry name" value="GGDEF"/>
    <property type="match status" value="1"/>
</dbReference>
<dbReference type="InterPro" id="IPR043128">
    <property type="entry name" value="Rev_trsase/Diguanyl_cyclase"/>
</dbReference>
<keyword evidence="7" id="KW-1185">Reference proteome</keyword>
<dbReference type="InterPro" id="IPR029787">
    <property type="entry name" value="Nucleotide_cyclase"/>
</dbReference>
<proteinExistence type="predicted"/>
<dbReference type="GO" id="GO:0052621">
    <property type="term" value="F:diguanylate cyclase activity"/>
    <property type="evidence" value="ECO:0007669"/>
    <property type="project" value="UniProtKB-EC"/>
</dbReference>
<dbReference type="RefSeq" id="WP_317562134.1">
    <property type="nucleotide sequence ID" value="NZ_JAWLIP010000008.1"/>
</dbReference>
<dbReference type="SUPFAM" id="SSF55073">
    <property type="entry name" value="Nucleotide cyclase"/>
    <property type="match status" value="1"/>
</dbReference>
<evidence type="ECO:0000256" key="2">
    <source>
        <dbReference type="ARBA" id="ARBA00034247"/>
    </source>
</evidence>
<feature type="transmembrane region" description="Helical" evidence="4">
    <location>
        <begin position="63"/>
        <end position="81"/>
    </location>
</feature>
<protein>
    <recommendedName>
        <fullName evidence="1">diguanylate cyclase</fullName>
        <ecNumber evidence="1">2.7.7.65</ecNumber>
    </recommendedName>
</protein>
<name>A0ABU4API7_9HYPH</name>
<dbReference type="PANTHER" id="PTHR45138">
    <property type="entry name" value="REGULATORY COMPONENTS OF SENSORY TRANSDUCTION SYSTEM"/>
    <property type="match status" value="1"/>
</dbReference>
<dbReference type="PANTHER" id="PTHR45138:SF9">
    <property type="entry name" value="DIGUANYLATE CYCLASE DGCM-RELATED"/>
    <property type="match status" value="1"/>
</dbReference>
<feature type="transmembrane region" description="Helical" evidence="4">
    <location>
        <begin position="12"/>
        <end position="31"/>
    </location>
</feature>
<keyword evidence="4" id="KW-0472">Membrane</keyword>
<feature type="compositionally biased region" description="Polar residues" evidence="3">
    <location>
        <begin position="394"/>
        <end position="407"/>
    </location>
</feature>
<keyword evidence="4" id="KW-1133">Transmembrane helix</keyword>
<gene>
    <name evidence="6" type="ORF">R2G56_17845</name>
</gene>
<dbReference type="EMBL" id="JAWLIP010000008">
    <property type="protein sequence ID" value="MDV6228163.1"/>
    <property type="molecule type" value="Genomic_DNA"/>
</dbReference>
<reference evidence="6 7" key="1">
    <citation type="submission" date="2023-10" db="EMBL/GenBank/DDBJ databases">
        <authorList>
            <person name="Venkata Ramana C."/>
            <person name="Sasikala C."/>
            <person name="Dhurka M."/>
        </authorList>
    </citation>
    <scope>NUCLEOTIDE SEQUENCE [LARGE SCALE GENOMIC DNA]</scope>
    <source>
        <strain evidence="6 7">KCTC 32151</strain>
    </source>
</reference>
<feature type="transmembrane region" description="Helical" evidence="4">
    <location>
        <begin position="123"/>
        <end position="141"/>
    </location>
</feature>
<dbReference type="SMART" id="SM00267">
    <property type="entry name" value="GGDEF"/>
    <property type="match status" value="1"/>
</dbReference>
<sequence length="407" mass="44245">MENTPAINMTGFVGPAIMLLFALGFVWVGLVDRRQLNSALLAAACAFLSVGMTLQLLEWPAGPGPNVLFSGFFYTLAVLLASDGMLRRAGKRLSLLAGISLMIAIMAPLWYFSYVEPSLLMRIYVQNFGYGAILLINALRLRPTKGAGAADRVLFWVLLVFAIHFFPRTLFTTGPAIAHDGIAPDGSLFWQTLQLSLSVLGAMLALAVLATILTDMMEDLRRDRDRDGLTGILNRRGFEERANRLVNSRRRAAMSLIVCDLDHFKLLNDTHGHSAGDAALKVFGAMLLDTARSTDIVGRIGGEEFALLLPNTDLASARDMAERLRRNLAADDFPLTQKGIDLSASFGVAEKAPQDTLGTLFKRADGYLYEAKNDGRDRTVAREVSKAAPPPAEESQSGQTGSQTHNG</sequence>
<evidence type="ECO:0000256" key="1">
    <source>
        <dbReference type="ARBA" id="ARBA00012528"/>
    </source>
</evidence>
<dbReference type="InterPro" id="IPR000160">
    <property type="entry name" value="GGDEF_dom"/>
</dbReference>
<dbReference type="PROSITE" id="PS50887">
    <property type="entry name" value="GGDEF"/>
    <property type="match status" value="1"/>
</dbReference>
<organism evidence="6 7">
    <name type="scientific">Nitratireductor aquimarinus</name>
    <dbReference type="NCBI Taxonomy" id="889300"/>
    <lineage>
        <taxon>Bacteria</taxon>
        <taxon>Pseudomonadati</taxon>
        <taxon>Pseudomonadota</taxon>
        <taxon>Alphaproteobacteria</taxon>
        <taxon>Hyphomicrobiales</taxon>
        <taxon>Phyllobacteriaceae</taxon>
        <taxon>Nitratireductor</taxon>
    </lineage>
</organism>
<dbReference type="Proteomes" id="UP001185659">
    <property type="component" value="Unassembled WGS sequence"/>
</dbReference>
<keyword evidence="4" id="KW-0812">Transmembrane</keyword>
<dbReference type="EC" id="2.7.7.65" evidence="1"/>
<evidence type="ECO:0000313" key="6">
    <source>
        <dbReference type="EMBL" id="MDV6228163.1"/>
    </source>
</evidence>
<feature type="transmembrane region" description="Helical" evidence="4">
    <location>
        <begin position="38"/>
        <end position="57"/>
    </location>
</feature>
<feature type="domain" description="GGDEF" evidence="5">
    <location>
        <begin position="252"/>
        <end position="384"/>
    </location>
</feature>
<evidence type="ECO:0000259" key="5">
    <source>
        <dbReference type="PROSITE" id="PS50887"/>
    </source>
</evidence>
<dbReference type="Gene3D" id="3.30.70.270">
    <property type="match status" value="1"/>
</dbReference>
<keyword evidence="6" id="KW-0548">Nucleotidyltransferase</keyword>
<keyword evidence="6" id="KW-0808">Transferase</keyword>
<accession>A0ABU4API7</accession>
<evidence type="ECO:0000256" key="3">
    <source>
        <dbReference type="SAM" id="MobiDB-lite"/>
    </source>
</evidence>
<feature type="transmembrane region" description="Helical" evidence="4">
    <location>
        <begin position="191"/>
        <end position="214"/>
    </location>
</feature>
<feature type="transmembrane region" description="Helical" evidence="4">
    <location>
        <begin position="93"/>
        <end position="111"/>
    </location>
</feature>
<feature type="transmembrane region" description="Helical" evidence="4">
    <location>
        <begin position="153"/>
        <end position="171"/>
    </location>
</feature>
<dbReference type="Pfam" id="PF00990">
    <property type="entry name" value="GGDEF"/>
    <property type="match status" value="1"/>
</dbReference>
<comment type="catalytic activity">
    <reaction evidence="2">
        <text>2 GTP = 3',3'-c-di-GMP + 2 diphosphate</text>
        <dbReference type="Rhea" id="RHEA:24898"/>
        <dbReference type="ChEBI" id="CHEBI:33019"/>
        <dbReference type="ChEBI" id="CHEBI:37565"/>
        <dbReference type="ChEBI" id="CHEBI:58805"/>
        <dbReference type="EC" id="2.7.7.65"/>
    </reaction>
</comment>
<feature type="region of interest" description="Disordered" evidence="3">
    <location>
        <begin position="378"/>
        <end position="407"/>
    </location>
</feature>